<evidence type="ECO:0000313" key="3">
    <source>
        <dbReference type="EMBL" id="KAK5948710.1"/>
    </source>
</evidence>
<sequence length="893" mass="99419">MKPHESSAHVQQPGDAALAARLKEIRVFDKRWDLLKEVLEPLFRKETVGNISNAMERRLSFRASEDQYKYRFRVWGWTGKKNSAQVPKHIKQEIMSRAQKRAARGKVTAAEFKGQIIHPQRLRSEIDALSNNNNTLTISQIFRSPVGPVQHFGSYVPFNDSLLLIWNMPFGARPSITTPPWMHPSPFVPGETPDGLIITTPANTAPTPSDTEIVSTYKPSLMPAVQLQRTRLMAQGKFGDLLRTMNLIEQKTLSIWLYQYWFYSFVTAQEWGRGPLHWTADLLNFADYGAVRPASLTNTPYHDAPSSTPRVRHTIPGPPSTCYWSIHVDEDDIVEEPWAAESEHDVSGNHWPRARVDDSVEERLLGGLRNNSFSDVAEDQLPVSISKVVKAAQRPPSDLLLESLAFAIMGRNVALVISCLKKAKTLVVDIGAIKPLHIATSYLDGGSSCCMIIDELCAFLRFQGRYKSCITNEHGHTILDNLFLSVLRSHSDAPLSIVDGSLGERARYAGTEVDICGRWSADSHCYRTLIASGERNIPSTWKHKFCHTSIQAVWHTLAILLDTLPILPTEQSGLFKHTCPNPSCGLRMQLGPLHALVVVAMFLATYGCSGEDLLGTIACYLCMIRAYVDPLQVACLSVPQILGLQTADICIHADMTPSDFAMQLREAMSSFPFTNAVTVGWDCLIKIMRMAESAKRAQTDAPTSSDSESIDSNSDSANAEAARLVNAEEAAMDRDQGESHNDFREQYPLCGIGFDGICDECGYREANGLPWYFSQSNGLGHAWAVIQAELSNYRPLTEGDSWSSPYFSLEGLLESLSNNGSMNLAYIKNRMLKPYCSCGQYLVSYVLPTRQEMFKEYCANMDGSHEAWKKTSFLGKPALDDNTSYAQAYGVRS</sequence>
<evidence type="ECO:0000313" key="4">
    <source>
        <dbReference type="Proteomes" id="UP001316803"/>
    </source>
</evidence>
<feature type="domain" description="Clr5" evidence="2">
    <location>
        <begin position="30"/>
        <end position="78"/>
    </location>
</feature>
<proteinExistence type="predicted"/>
<name>A0AAN8I3N2_9EURO</name>
<keyword evidence="4" id="KW-1185">Reference proteome</keyword>
<reference evidence="3 4" key="1">
    <citation type="submission" date="2022-12" db="EMBL/GenBank/DDBJ databases">
        <title>Genomic features and morphological characterization of a novel Knufia sp. strain isolated from spacecraft assembly facility.</title>
        <authorList>
            <person name="Teixeira M."/>
            <person name="Chander A.M."/>
            <person name="Stajich J.E."/>
            <person name="Venkateswaran K."/>
        </authorList>
    </citation>
    <scope>NUCLEOTIDE SEQUENCE [LARGE SCALE GENOMIC DNA]</scope>
    <source>
        <strain evidence="3 4">FJI-L2-BK-P2</strain>
    </source>
</reference>
<feature type="region of interest" description="Disordered" evidence="1">
    <location>
        <begin position="696"/>
        <end position="718"/>
    </location>
</feature>
<accession>A0AAN8I3N2</accession>
<dbReference type="InterPro" id="IPR025676">
    <property type="entry name" value="Clr5_dom"/>
</dbReference>
<evidence type="ECO:0000256" key="1">
    <source>
        <dbReference type="SAM" id="MobiDB-lite"/>
    </source>
</evidence>
<gene>
    <name evidence="3" type="ORF">OHC33_010313</name>
</gene>
<dbReference type="Pfam" id="PF14420">
    <property type="entry name" value="Clr5"/>
    <property type="match status" value="1"/>
</dbReference>
<dbReference type="PANTHER" id="PTHR38788:SF3">
    <property type="entry name" value="CLR5 DOMAIN-CONTAINING PROTEIN"/>
    <property type="match status" value="1"/>
</dbReference>
<dbReference type="PANTHER" id="PTHR38788">
    <property type="entry name" value="CLR5 DOMAIN-CONTAINING PROTEIN"/>
    <property type="match status" value="1"/>
</dbReference>
<organism evidence="3 4">
    <name type="scientific">Knufia fluminis</name>
    <dbReference type="NCBI Taxonomy" id="191047"/>
    <lineage>
        <taxon>Eukaryota</taxon>
        <taxon>Fungi</taxon>
        <taxon>Dikarya</taxon>
        <taxon>Ascomycota</taxon>
        <taxon>Pezizomycotina</taxon>
        <taxon>Eurotiomycetes</taxon>
        <taxon>Chaetothyriomycetidae</taxon>
        <taxon>Chaetothyriales</taxon>
        <taxon>Trichomeriaceae</taxon>
        <taxon>Knufia</taxon>
    </lineage>
</organism>
<comment type="caution">
    <text evidence="3">The sequence shown here is derived from an EMBL/GenBank/DDBJ whole genome shotgun (WGS) entry which is preliminary data.</text>
</comment>
<evidence type="ECO:0000259" key="2">
    <source>
        <dbReference type="Pfam" id="PF14420"/>
    </source>
</evidence>
<dbReference type="AlphaFoldDB" id="A0AAN8I3N2"/>
<dbReference type="EMBL" id="JAKLMC020000044">
    <property type="protein sequence ID" value="KAK5948710.1"/>
    <property type="molecule type" value="Genomic_DNA"/>
</dbReference>
<protein>
    <recommendedName>
        <fullName evidence="2">Clr5 domain-containing protein</fullName>
    </recommendedName>
</protein>
<dbReference type="Proteomes" id="UP001316803">
    <property type="component" value="Unassembled WGS sequence"/>
</dbReference>
<feature type="compositionally biased region" description="Low complexity" evidence="1">
    <location>
        <begin position="704"/>
        <end position="718"/>
    </location>
</feature>